<dbReference type="AlphaFoldDB" id="A0A520KWY4"/>
<proteinExistence type="predicted"/>
<protein>
    <recommendedName>
        <fullName evidence="2">acetate--CoA ligase (ADP-forming)</fullName>
        <ecNumber evidence="2">6.2.1.13</ecNumber>
    </recommendedName>
</protein>
<dbReference type="Gene3D" id="3.40.50.261">
    <property type="entry name" value="Succinyl-CoA synthetase domains"/>
    <property type="match status" value="2"/>
</dbReference>
<gene>
    <name evidence="7" type="ORF">EF807_03970</name>
</gene>
<evidence type="ECO:0000256" key="5">
    <source>
        <dbReference type="ARBA" id="ARBA00022840"/>
    </source>
</evidence>
<dbReference type="PANTHER" id="PTHR43334:SF2">
    <property type="entry name" value="ACETATE--COA LIGASE [ADP-FORMING]"/>
    <property type="match status" value="1"/>
</dbReference>
<feature type="domain" description="CoA-binding" evidence="6">
    <location>
        <begin position="12"/>
        <end position="107"/>
    </location>
</feature>
<dbReference type="InterPro" id="IPR003781">
    <property type="entry name" value="CoA-bd"/>
</dbReference>
<keyword evidence="4" id="KW-0547">Nucleotide-binding</keyword>
<accession>A0A520KWY4</accession>
<evidence type="ECO:0000256" key="1">
    <source>
        <dbReference type="ARBA" id="ARBA00001619"/>
    </source>
</evidence>
<comment type="catalytic activity">
    <reaction evidence="1">
        <text>acetate + ATP + CoA = acetyl-CoA + ADP + phosphate</text>
        <dbReference type="Rhea" id="RHEA:15081"/>
        <dbReference type="ChEBI" id="CHEBI:30089"/>
        <dbReference type="ChEBI" id="CHEBI:30616"/>
        <dbReference type="ChEBI" id="CHEBI:43474"/>
        <dbReference type="ChEBI" id="CHEBI:57287"/>
        <dbReference type="ChEBI" id="CHEBI:57288"/>
        <dbReference type="ChEBI" id="CHEBI:456216"/>
        <dbReference type="EC" id="6.2.1.13"/>
    </reaction>
</comment>
<evidence type="ECO:0000256" key="4">
    <source>
        <dbReference type="ARBA" id="ARBA00022741"/>
    </source>
</evidence>
<dbReference type="InterPro" id="IPR051538">
    <property type="entry name" value="Acyl-CoA_Synth/Transferase"/>
</dbReference>
<dbReference type="InterPro" id="IPR043938">
    <property type="entry name" value="Ligase_CoA_dom"/>
</dbReference>
<dbReference type="Pfam" id="PF13607">
    <property type="entry name" value="Succ_CoA_lig"/>
    <property type="match status" value="1"/>
</dbReference>
<keyword evidence="3" id="KW-0436">Ligase</keyword>
<dbReference type="SUPFAM" id="SSF52210">
    <property type="entry name" value="Succinyl-CoA synthetase domains"/>
    <property type="match status" value="2"/>
</dbReference>
<comment type="caution">
    <text evidence="7">The sequence shown here is derived from an EMBL/GenBank/DDBJ whole genome shotgun (WGS) entry which is preliminary data.</text>
</comment>
<evidence type="ECO:0000313" key="8">
    <source>
        <dbReference type="Proteomes" id="UP000320766"/>
    </source>
</evidence>
<evidence type="ECO:0000256" key="3">
    <source>
        <dbReference type="ARBA" id="ARBA00022598"/>
    </source>
</evidence>
<dbReference type="SUPFAM" id="SSF51735">
    <property type="entry name" value="NAD(P)-binding Rossmann-fold domains"/>
    <property type="match status" value="1"/>
</dbReference>
<dbReference type="GO" id="GO:0043758">
    <property type="term" value="F:acetate-CoA ligase (ADP-forming) activity"/>
    <property type="evidence" value="ECO:0007669"/>
    <property type="project" value="UniProtKB-EC"/>
</dbReference>
<name>A0A520KWY4_9EURY</name>
<evidence type="ECO:0000259" key="6">
    <source>
        <dbReference type="SMART" id="SM00881"/>
    </source>
</evidence>
<keyword evidence="5" id="KW-0067">ATP-binding</keyword>
<reference evidence="7 8" key="1">
    <citation type="journal article" date="2019" name="Nat. Microbiol.">
        <title>Wide diversity of methane and short-chain alkane metabolisms in uncultured archaea.</title>
        <authorList>
            <person name="Borrel G."/>
            <person name="Adam P.S."/>
            <person name="McKay L.J."/>
            <person name="Chen L.X."/>
            <person name="Sierra-Garcia I.N."/>
            <person name="Sieber C.M."/>
            <person name="Letourneur Q."/>
            <person name="Ghozlane A."/>
            <person name="Andersen G.L."/>
            <person name="Li W.J."/>
            <person name="Hallam S.J."/>
            <person name="Muyzer G."/>
            <person name="de Oliveira V.M."/>
            <person name="Inskeep W.P."/>
            <person name="Banfield J.F."/>
            <person name="Gribaldo S."/>
        </authorList>
    </citation>
    <scope>NUCLEOTIDE SEQUENCE [LARGE SCALE GENOMIC DNA]</scope>
    <source>
        <strain evidence="7">NM1b</strain>
    </source>
</reference>
<dbReference type="Gene3D" id="3.40.50.720">
    <property type="entry name" value="NAD(P)-binding Rossmann-like Domain"/>
    <property type="match status" value="1"/>
</dbReference>
<evidence type="ECO:0000313" key="7">
    <source>
        <dbReference type="EMBL" id="RZN69969.1"/>
    </source>
</evidence>
<dbReference type="Proteomes" id="UP000320766">
    <property type="component" value="Unassembled WGS sequence"/>
</dbReference>
<dbReference type="SMART" id="SM00881">
    <property type="entry name" value="CoA_binding"/>
    <property type="match status" value="1"/>
</dbReference>
<dbReference type="InterPro" id="IPR036291">
    <property type="entry name" value="NAD(P)-bd_dom_sf"/>
</dbReference>
<dbReference type="GO" id="GO:0005524">
    <property type="term" value="F:ATP binding"/>
    <property type="evidence" value="ECO:0007669"/>
    <property type="project" value="UniProtKB-KW"/>
</dbReference>
<dbReference type="Pfam" id="PF13380">
    <property type="entry name" value="CoA_binding_2"/>
    <property type="match status" value="1"/>
</dbReference>
<sequence>MNEELKRDLGLFFEPRSVAVIGSLETGFSGGGVIIENLRKFGFPGKIYPVNPSYDKVLDLRVYPNIDEIPEVVDLAIVITPTRVVPSIVKECAKKGVKAAIIVSDGFAEFSDEGAELQREVVEIAKSTGLHIMGPNTIGVVNTAIGLVTNQFIVGYEKIRRGGIALVSQSGVIGLQALPFENYGLSKMCDLGNKCDLDESDLLEYLADDLDTKVIGLHLEGVREGRHFLKTARNAVAKKPVLAFRLGRTDESKRAMASHTGSMAGEYKIYESVFKQAGIIAVDTLREFLEIPKIFVSQPLPEGNRIAIITITGAGGTIAIDKAIESGLSLAKFSAETLDKLAKIHPTLRGNPIDIVPAMLSVDPISLYKDAINLLLSDKNVDCIAITCWADPMIPPQFYVQLLSDLNMTKPITIWVYGPTHSSVEETLRELENSGFPAFPDFETAIKAIGAMYEYSVTCSHHDIDEIDI</sequence>
<dbReference type="EC" id="6.2.1.13" evidence="2"/>
<dbReference type="Pfam" id="PF19045">
    <property type="entry name" value="Ligase_CoA_2"/>
    <property type="match status" value="1"/>
</dbReference>
<organism evidence="7 8">
    <name type="scientific">Candidatus Methanolliviera hydrocarbonicum</name>
    <dbReference type="NCBI Taxonomy" id="2491085"/>
    <lineage>
        <taxon>Archaea</taxon>
        <taxon>Methanobacteriati</taxon>
        <taxon>Methanobacteriota</taxon>
        <taxon>Candidatus Methanoliparia</taxon>
        <taxon>Candidatus Methanoliparales</taxon>
        <taxon>Candidatus Methanollivieraceae</taxon>
        <taxon>Candidatus Methanolliviera</taxon>
    </lineage>
</organism>
<evidence type="ECO:0000256" key="2">
    <source>
        <dbReference type="ARBA" id="ARBA00012957"/>
    </source>
</evidence>
<dbReference type="InterPro" id="IPR016102">
    <property type="entry name" value="Succinyl-CoA_synth-like"/>
</dbReference>
<dbReference type="InterPro" id="IPR032875">
    <property type="entry name" value="Succ_CoA_lig_flav_dom"/>
</dbReference>
<dbReference type="PANTHER" id="PTHR43334">
    <property type="entry name" value="ACETATE--COA LIGASE [ADP-FORMING]"/>
    <property type="match status" value="1"/>
</dbReference>
<dbReference type="EMBL" id="RXIL01000064">
    <property type="protein sequence ID" value="RZN69969.1"/>
    <property type="molecule type" value="Genomic_DNA"/>
</dbReference>